<keyword evidence="5" id="KW-0560">Oxidoreductase</keyword>
<evidence type="ECO:0000256" key="5">
    <source>
        <dbReference type="ARBA" id="ARBA00023002"/>
    </source>
</evidence>
<dbReference type="OrthoDB" id="76265at2759"/>
<dbReference type="RefSeq" id="XP_005838909.1">
    <property type="nucleotide sequence ID" value="XM_005838852.1"/>
</dbReference>
<protein>
    <recommendedName>
        <fullName evidence="7">Fe2OG dioxygenase domain-containing protein</fullName>
    </recommendedName>
</protein>
<keyword evidence="3" id="KW-0847">Vitamin C</keyword>
<dbReference type="KEGG" id="gtt:GUITHDRAFT_58077"/>
<gene>
    <name evidence="8" type="ORF">GUITHDRAFT_58077</name>
</gene>
<organism evidence="8">
    <name type="scientific">Guillardia theta (strain CCMP2712)</name>
    <name type="common">Cryptophyte</name>
    <dbReference type="NCBI Taxonomy" id="905079"/>
    <lineage>
        <taxon>Eukaryota</taxon>
        <taxon>Cryptophyceae</taxon>
        <taxon>Pyrenomonadales</taxon>
        <taxon>Geminigeraceae</taxon>
        <taxon>Guillardia</taxon>
    </lineage>
</organism>
<dbReference type="InterPro" id="IPR006620">
    <property type="entry name" value="Pro_4_hyd_alph"/>
</dbReference>
<dbReference type="PaxDb" id="55529-EKX51929"/>
<dbReference type="STRING" id="905079.L1JUE3"/>
<evidence type="ECO:0000256" key="1">
    <source>
        <dbReference type="ARBA" id="ARBA00001961"/>
    </source>
</evidence>
<dbReference type="InterPro" id="IPR005123">
    <property type="entry name" value="Oxoglu/Fe-dep_dioxygenase_dom"/>
</dbReference>
<comment type="cofactor">
    <cofactor evidence="1">
        <name>L-ascorbate</name>
        <dbReference type="ChEBI" id="CHEBI:38290"/>
    </cofactor>
</comment>
<reference evidence="8 10" key="1">
    <citation type="journal article" date="2012" name="Nature">
        <title>Algal genomes reveal evolutionary mosaicism and the fate of nucleomorphs.</title>
        <authorList>
            <consortium name="DOE Joint Genome Institute"/>
            <person name="Curtis B.A."/>
            <person name="Tanifuji G."/>
            <person name="Burki F."/>
            <person name="Gruber A."/>
            <person name="Irimia M."/>
            <person name="Maruyama S."/>
            <person name="Arias M.C."/>
            <person name="Ball S.G."/>
            <person name="Gile G.H."/>
            <person name="Hirakawa Y."/>
            <person name="Hopkins J.F."/>
            <person name="Kuo A."/>
            <person name="Rensing S.A."/>
            <person name="Schmutz J."/>
            <person name="Symeonidi A."/>
            <person name="Elias M."/>
            <person name="Eveleigh R.J."/>
            <person name="Herman E.K."/>
            <person name="Klute M.J."/>
            <person name="Nakayama T."/>
            <person name="Obornik M."/>
            <person name="Reyes-Prieto A."/>
            <person name="Armbrust E.V."/>
            <person name="Aves S.J."/>
            <person name="Beiko R.G."/>
            <person name="Coutinho P."/>
            <person name="Dacks J.B."/>
            <person name="Durnford D.G."/>
            <person name="Fast N.M."/>
            <person name="Green B.R."/>
            <person name="Grisdale C.J."/>
            <person name="Hempel F."/>
            <person name="Henrissat B."/>
            <person name="Hoppner M.P."/>
            <person name="Ishida K."/>
            <person name="Kim E."/>
            <person name="Koreny L."/>
            <person name="Kroth P.G."/>
            <person name="Liu Y."/>
            <person name="Malik S.B."/>
            <person name="Maier U.G."/>
            <person name="McRose D."/>
            <person name="Mock T."/>
            <person name="Neilson J.A."/>
            <person name="Onodera N.T."/>
            <person name="Poole A.M."/>
            <person name="Pritham E.J."/>
            <person name="Richards T.A."/>
            <person name="Rocap G."/>
            <person name="Roy S.W."/>
            <person name="Sarai C."/>
            <person name="Schaack S."/>
            <person name="Shirato S."/>
            <person name="Slamovits C.H."/>
            <person name="Spencer D.F."/>
            <person name="Suzuki S."/>
            <person name="Worden A.Z."/>
            <person name="Zauner S."/>
            <person name="Barry K."/>
            <person name="Bell C."/>
            <person name="Bharti A.K."/>
            <person name="Crow J.A."/>
            <person name="Grimwood J."/>
            <person name="Kramer R."/>
            <person name="Lindquist E."/>
            <person name="Lucas S."/>
            <person name="Salamov A."/>
            <person name="McFadden G.I."/>
            <person name="Lane C.E."/>
            <person name="Keeling P.J."/>
            <person name="Gray M.W."/>
            <person name="Grigoriev I.V."/>
            <person name="Archibald J.M."/>
        </authorList>
    </citation>
    <scope>NUCLEOTIDE SEQUENCE</scope>
    <source>
        <strain evidence="8 10">CCMP2712</strain>
    </source>
</reference>
<evidence type="ECO:0000256" key="6">
    <source>
        <dbReference type="ARBA" id="ARBA00023004"/>
    </source>
</evidence>
<feature type="domain" description="Fe2OG dioxygenase" evidence="7">
    <location>
        <begin position="102"/>
        <end position="218"/>
    </location>
</feature>
<keyword evidence="4" id="KW-0223">Dioxygenase</keyword>
<reference evidence="10" key="2">
    <citation type="submission" date="2012-11" db="EMBL/GenBank/DDBJ databases">
        <authorList>
            <person name="Kuo A."/>
            <person name="Curtis B.A."/>
            <person name="Tanifuji G."/>
            <person name="Burki F."/>
            <person name="Gruber A."/>
            <person name="Irimia M."/>
            <person name="Maruyama S."/>
            <person name="Arias M.C."/>
            <person name="Ball S.G."/>
            <person name="Gile G.H."/>
            <person name="Hirakawa Y."/>
            <person name="Hopkins J.F."/>
            <person name="Rensing S.A."/>
            <person name="Schmutz J."/>
            <person name="Symeonidi A."/>
            <person name="Elias M."/>
            <person name="Eveleigh R.J."/>
            <person name="Herman E.K."/>
            <person name="Klute M.J."/>
            <person name="Nakayama T."/>
            <person name="Obornik M."/>
            <person name="Reyes-Prieto A."/>
            <person name="Armbrust E.V."/>
            <person name="Aves S.J."/>
            <person name="Beiko R.G."/>
            <person name="Coutinho P."/>
            <person name="Dacks J.B."/>
            <person name="Durnford D.G."/>
            <person name="Fast N.M."/>
            <person name="Green B.R."/>
            <person name="Grisdale C."/>
            <person name="Hempe F."/>
            <person name="Henrissat B."/>
            <person name="Hoppner M.P."/>
            <person name="Ishida K.-I."/>
            <person name="Kim E."/>
            <person name="Koreny L."/>
            <person name="Kroth P.G."/>
            <person name="Liu Y."/>
            <person name="Malik S.-B."/>
            <person name="Maier U.G."/>
            <person name="McRose D."/>
            <person name="Mock T."/>
            <person name="Neilson J.A."/>
            <person name="Onodera N.T."/>
            <person name="Poole A.M."/>
            <person name="Pritham E.J."/>
            <person name="Richards T.A."/>
            <person name="Rocap G."/>
            <person name="Roy S.W."/>
            <person name="Sarai C."/>
            <person name="Schaack S."/>
            <person name="Shirato S."/>
            <person name="Slamovits C.H."/>
            <person name="Spencer D.F."/>
            <person name="Suzuki S."/>
            <person name="Worden A.Z."/>
            <person name="Zauner S."/>
            <person name="Barry K."/>
            <person name="Bell C."/>
            <person name="Bharti A.K."/>
            <person name="Crow J.A."/>
            <person name="Grimwood J."/>
            <person name="Kramer R."/>
            <person name="Lindquist E."/>
            <person name="Lucas S."/>
            <person name="Salamov A."/>
            <person name="McFadden G.I."/>
            <person name="Lane C.E."/>
            <person name="Keeling P.J."/>
            <person name="Gray M.W."/>
            <person name="Grigoriev I.V."/>
            <person name="Archibald J.M."/>
        </authorList>
    </citation>
    <scope>NUCLEOTIDE SEQUENCE</scope>
    <source>
        <strain evidence="10">CCMP2712</strain>
    </source>
</reference>
<dbReference type="OMA" id="VKEMHYS"/>
<proteinExistence type="predicted"/>
<dbReference type="Pfam" id="PF13640">
    <property type="entry name" value="2OG-FeII_Oxy_3"/>
    <property type="match status" value="1"/>
</dbReference>
<dbReference type="HOGENOM" id="CLU_022206_0_1_1"/>
<name>L1JUE3_GUITC</name>
<keyword evidence="2" id="KW-0479">Metal-binding</keyword>
<dbReference type="AlphaFoldDB" id="L1JUE3"/>
<dbReference type="GO" id="GO:0071456">
    <property type="term" value="P:cellular response to hypoxia"/>
    <property type="evidence" value="ECO:0007669"/>
    <property type="project" value="TreeGrafter"/>
</dbReference>
<dbReference type="GO" id="GO:0031543">
    <property type="term" value="F:peptidyl-proline dioxygenase activity"/>
    <property type="evidence" value="ECO:0007669"/>
    <property type="project" value="TreeGrafter"/>
</dbReference>
<dbReference type="Gene3D" id="2.60.120.620">
    <property type="entry name" value="q2cbj1_9rhob like domain"/>
    <property type="match status" value="1"/>
</dbReference>
<feature type="non-terminal residue" evidence="8">
    <location>
        <position position="221"/>
    </location>
</feature>
<dbReference type="PANTHER" id="PTHR12907:SF26">
    <property type="entry name" value="HIF PROLYL HYDROXYLASE, ISOFORM C"/>
    <property type="match status" value="1"/>
</dbReference>
<keyword evidence="6" id="KW-0408">Iron</keyword>
<evidence type="ECO:0000313" key="10">
    <source>
        <dbReference type="Proteomes" id="UP000011087"/>
    </source>
</evidence>
<dbReference type="PANTHER" id="PTHR12907">
    <property type="entry name" value="EGL NINE HOMOLOG-RELATED"/>
    <property type="match status" value="1"/>
</dbReference>
<dbReference type="Proteomes" id="UP000011087">
    <property type="component" value="Unassembled WGS sequence"/>
</dbReference>
<accession>L1JUE3</accession>
<dbReference type="GeneID" id="17308500"/>
<dbReference type="InterPro" id="IPR051559">
    <property type="entry name" value="HIF_prolyl_hydroxylases"/>
</dbReference>
<dbReference type="EnsemblProtists" id="EKX51929">
    <property type="protein sequence ID" value="EKX51929"/>
    <property type="gene ID" value="GUITHDRAFT_58077"/>
</dbReference>
<dbReference type="EMBL" id="JH992974">
    <property type="protein sequence ID" value="EKX51929.1"/>
    <property type="molecule type" value="Genomic_DNA"/>
</dbReference>
<dbReference type="InterPro" id="IPR044862">
    <property type="entry name" value="Pro_4_hyd_alph_FE2OG_OXY"/>
</dbReference>
<sequence>QLAESLKKQGYGIIDGFMGVDVAERIREELLHMHHVGEMKLSELAGGRTGDNLRYSMAEVRGDVVRFVNGTEKDCQGIGILRDLSDQVIIRVQEKLPELAGEVIQRGNLMCTCYPGGASKAAPCGRGGPCRYVLHCDNPDKNGRRLTALYYVNKGWVPEHGGQLRIYPSDETGRAVGDAVDVDPLFDRFLLFFSDKRCPHEVMDARAPRYAITTWYYSAEE</sequence>
<evidence type="ECO:0000256" key="4">
    <source>
        <dbReference type="ARBA" id="ARBA00022964"/>
    </source>
</evidence>
<dbReference type="SMART" id="SM00702">
    <property type="entry name" value="P4Hc"/>
    <property type="match status" value="1"/>
</dbReference>
<dbReference type="eggNOG" id="KOG3710">
    <property type="taxonomic scope" value="Eukaryota"/>
</dbReference>
<reference evidence="9" key="3">
    <citation type="submission" date="2016-03" db="UniProtKB">
        <authorList>
            <consortium name="EnsemblProtists"/>
        </authorList>
    </citation>
    <scope>IDENTIFICATION</scope>
</reference>
<evidence type="ECO:0000313" key="9">
    <source>
        <dbReference type="EnsemblProtists" id="EKX51929"/>
    </source>
</evidence>
<evidence type="ECO:0000256" key="3">
    <source>
        <dbReference type="ARBA" id="ARBA00022896"/>
    </source>
</evidence>
<evidence type="ECO:0000259" key="7">
    <source>
        <dbReference type="PROSITE" id="PS51471"/>
    </source>
</evidence>
<evidence type="ECO:0000256" key="2">
    <source>
        <dbReference type="ARBA" id="ARBA00022723"/>
    </source>
</evidence>
<dbReference type="GO" id="GO:0031418">
    <property type="term" value="F:L-ascorbic acid binding"/>
    <property type="evidence" value="ECO:0007669"/>
    <property type="project" value="UniProtKB-KW"/>
</dbReference>
<dbReference type="GO" id="GO:0008198">
    <property type="term" value="F:ferrous iron binding"/>
    <property type="evidence" value="ECO:0007669"/>
    <property type="project" value="TreeGrafter"/>
</dbReference>
<dbReference type="PROSITE" id="PS51471">
    <property type="entry name" value="FE2OG_OXY"/>
    <property type="match status" value="1"/>
</dbReference>
<evidence type="ECO:0000313" key="8">
    <source>
        <dbReference type="EMBL" id="EKX51929.1"/>
    </source>
</evidence>
<keyword evidence="10" id="KW-1185">Reference proteome</keyword>
<feature type="non-terminal residue" evidence="8">
    <location>
        <position position="1"/>
    </location>
</feature>